<dbReference type="PATRIC" id="fig|264251.5.peg.560"/>
<evidence type="ECO:0000259" key="5">
    <source>
        <dbReference type="PROSITE" id="PS50893"/>
    </source>
</evidence>
<dbReference type="NCBIfam" id="NF007739">
    <property type="entry name" value="PRK10419.1"/>
    <property type="match status" value="2"/>
</dbReference>
<evidence type="ECO:0000256" key="3">
    <source>
        <dbReference type="ARBA" id="ARBA00022741"/>
    </source>
</evidence>
<dbReference type="EMBL" id="JNBQ01000002">
    <property type="protein sequence ID" value="KLN35928.1"/>
    <property type="molecule type" value="Genomic_DNA"/>
</dbReference>
<dbReference type="CDD" id="cd03257">
    <property type="entry name" value="ABC_NikE_OppD_transporters"/>
    <property type="match status" value="2"/>
</dbReference>
<dbReference type="AlphaFoldDB" id="A0A0H2KRW6"/>
<dbReference type="GO" id="GO:0016887">
    <property type="term" value="F:ATP hydrolysis activity"/>
    <property type="evidence" value="ECO:0007669"/>
    <property type="project" value="InterPro"/>
</dbReference>
<dbReference type="InterPro" id="IPR017871">
    <property type="entry name" value="ABC_transporter-like_CS"/>
</dbReference>
<protein>
    <submittedName>
        <fullName evidence="6">ABC transporter ATP-binding protein</fullName>
    </submittedName>
</protein>
<dbReference type="SUPFAM" id="SSF52540">
    <property type="entry name" value="P-loop containing nucleoside triphosphate hydrolases"/>
    <property type="match status" value="2"/>
</dbReference>
<accession>A0A0H2KRW6</accession>
<keyword evidence="2" id="KW-0813">Transport</keyword>
<reference evidence="6 7" key="1">
    <citation type="submission" date="2014-05" db="EMBL/GenBank/DDBJ databases">
        <title>Cellulosimicrobium funkei U11 genome.</title>
        <authorList>
            <person name="Hu C."/>
            <person name="Gong Y."/>
            <person name="Wan W."/>
            <person name="Jiang M."/>
        </authorList>
    </citation>
    <scope>NUCLEOTIDE SEQUENCE [LARGE SCALE GENOMIC DNA]</scope>
    <source>
        <strain evidence="6 7">U11</strain>
    </source>
</reference>
<comment type="caution">
    <text evidence="6">The sequence shown here is derived from an EMBL/GenBank/DDBJ whole genome shotgun (WGS) entry which is preliminary data.</text>
</comment>
<dbReference type="Pfam" id="PF08352">
    <property type="entry name" value="oligo_HPY"/>
    <property type="match status" value="1"/>
</dbReference>
<dbReference type="PROSITE" id="PS00211">
    <property type="entry name" value="ABC_TRANSPORTER_1"/>
    <property type="match status" value="2"/>
</dbReference>
<dbReference type="InterPro" id="IPR013563">
    <property type="entry name" value="Oligopep_ABC_C"/>
</dbReference>
<dbReference type="GO" id="GO:0005524">
    <property type="term" value="F:ATP binding"/>
    <property type="evidence" value="ECO:0007669"/>
    <property type="project" value="UniProtKB-KW"/>
</dbReference>
<dbReference type="PANTHER" id="PTHR43776">
    <property type="entry name" value="TRANSPORT ATP-BINDING PROTEIN"/>
    <property type="match status" value="1"/>
</dbReference>
<evidence type="ECO:0000313" key="7">
    <source>
        <dbReference type="Proteomes" id="UP000035265"/>
    </source>
</evidence>
<keyword evidence="4 6" id="KW-0067">ATP-binding</keyword>
<feature type="domain" description="ABC transporter" evidence="5">
    <location>
        <begin position="24"/>
        <end position="273"/>
    </location>
</feature>
<dbReference type="InterPro" id="IPR003439">
    <property type="entry name" value="ABC_transporter-like_ATP-bd"/>
</dbReference>
<organism evidence="6 7">
    <name type="scientific">Cellulosimicrobium funkei</name>
    <dbReference type="NCBI Taxonomy" id="264251"/>
    <lineage>
        <taxon>Bacteria</taxon>
        <taxon>Bacillati</taxon>
        <taxon>Actinomycetota</taxon>
        <taxon>Actinomycetes</taxon>
        <taxon>Micrococcales</taxon>
        <taxon>Promicromonosporaceae</taxon>
        <taxon>Cellulosimicrobium</taxon>
    </lineage>
</organism>
<name>A0A0H2KRW6_9MICO</name>
<evidence type="ECO:0000256" key="2">
    <source>
        <dbReference type="ARBA" id="ARBA00022448"/>
    </source>
</evidence>
<dbReference type="FunFam" id="3.40.50.300:FF:000016">
    <property type="entry name" value="Oligopeptide ABC transporter ATP-binding component"/>
    <property type="match status" value="1"/>
</dbReference>
<dbReference type="PANTHER" id="PTHR43776:SF7">
    <property type="entry name" value="D,D-DIPEPTIDE TRANSPORT ATP-BINDING PROTEIN DDPF-RELATED"/>
    <property type="match status" value="1"/>
</dbReference>
<comment type="similarity">
    <text evidence="1">Belongs to the ABC transporter superfamily.</text>
</comment>
<dbReference type="SMART" id="SM00382">
    <property type="entry name" value="AAA"/>
    <property type="match status" value="2"/>
</dbReference>
<dbReference type="Proteomes" id="UP000035265">
    <property type="component" value="Unassembled WGS sequence"/>
</dbReference>
<evidence type="ECO:0000313" key="6">
    <source>
        <dbReference type="EMBL" id="KLN35928.1"/>
    </source>
</evidence>
<dbReference type="NCBIfam" id="NF008453">
    <property type="entry name" value="PRK11308.1"/>
    <property type="match status" value="2"/>
</dbReference>
<evidence type="ECO:0000256" key="4">
    <source>
        <dbReference type="ARBA" id="ARBA00022840"/>
    </source>
</evidence>
<dbReference type="PROSITE" id="PS50893">
    <property type="entry name" value="ABC_TRANSPORTER_2"/>
    <property type="match status" value="2"/>
</dbReference>
<dbReference type="InterPro" id="IPR027417">
    <property type="entry name" value="P-loop_NTPase"/>
</dbReference>
<evidence type="ECO:0000256" key="1">
    <source>
        <dbReference type="ARBA" id="ARBA00005417"/>
    </source>
</evidence>
<sequence length="605" mass="64139">MTATTPTTQERPGTTSDEVPALEIRGLEVAYRTRDGGSYAAVRGVDLTVGAGEVVALVGESGSGKSTTAHAALHLLSRGGAVTAGTIRLGGRDVGDLSEKEWQQVRGRDVGLVPQDPTVSLNPVTRVGDQVAEVLVIHGLARRKEARERAVELLRQAGIDDPEARARQYPSQLSGGMRQRVLIAIAVAARPRLVVADEPTSALDVTVQRRILDHLDGLVRDLGTAVLLITHDLGVAADRADRIVVLERGVVVEEGTADQVLHDPRHPYTQQLIAAAPSLASSRLVAGGTPETTPGDGVVPRADASRAAVASRADGQGITVPDGAGPDTASAPVLAVRDLRKEFTLPRGAAHRTLVAVDGVSLAVGRGETYALVGESGSGKSTTARLALRLERPTAGTVEFAGEDITTARGERLRSLRRGFQVVYQSPYASLDPRFTVEQIVTEPLRAYRVGSPSERADRARALVEDVALPPDVLRRGPRELSGGQRQRVAIARALALNPALVVLDEPVSALDVSVQAQILELLVRLQAEHGLAYLFISHDLAVVRQVSDHVGVMHRGRVVEQGAAEQILLDPQEEYTRELVAAIPGRRALQDASRASSTTAGSAR</sequence>
<dbReference type="STRING" id="264251.FB00_02705"/>
<proteinExistence type="inferred from homology"/>
<dbReference type="GO" id="GO:0015833">
    <property type="term" value="P:peptide transport"/>
    <property type="evidence" value="ECO:0007669"/>
    <property type="project" value="InterPro"/>
</dbReference>
<feature type="domain" description="ABC transporter" evidence="5">
    <location>
        <begin position="334"/>
        <end position="581"/>
    </location>
</feature>
<dbReference type="RefSeq" id="WP_047231347.1">
    <property type="nucleotide sequence ID" value="NZ_JNBQ01000002.1"/>
</dbReference>
<keyword evidence="7" id="KW-1185">Reference proteome</keyword>
<dbReference type="Gene3D" id="3.40.50.300">
    <property type="entry name" value="P-loop containing nucleotide triphosphate hydrolases"/>
    <property type="match status" value="2"/>
</dbReference>
<dbReference type="InterPro" id="IPR050319">
    <property type="entry name" value="ABC_transp_ATP-bind"/>
</dbReference>
<gene>
    <name evidence="6" type="ORF">FB00_02705</name>
</gene>
<dbReference type="InterPro" id="IPR003593">
    <property type="entry name" value="AAA+_ATPase"/>
</dbReference>
<keyword evidence="3" id="KW-0547">Nucleotide-binding</keyword>
<dbReference type="GO" id="GO:0055085">
    <property type="term" value="P:transmembrane transport"/>
    <property type="evidence" value="ECO:0007669"/>
    <property type="project" value="UniProtKB-ARBA"/>
</dbReference>
<dbReference type="Pfam" id="PF00005">
    <property type="entry name" value="ABC_tran"/>
    <property type="match status" value="2"/>
</dbReference>